<dbReference type="AlphaFoldDB" id="K2MT39"/>
<dbReference type="Proteomes" id="UP000007350">
    <property type="component" value="Unassembled WGS sequence"/>
</dbReference>
<evidence type="ECO:0000313" key="4">
    <source>
        <dbReference type="Proteomes" id="UP000007350"/>
    </source>
</evidence>
<feature type="region of interest" description="Disordered" evidence="2">
    <location>
        <begin position="550"/>
        <end position="589"/>
    </location>
</feature>
<feature type="coiled-coil region" evidence="1">
    <location>
        <begin position="597"/>
        <end position="697"/>
    </location>
</feature>
<accession>K2MT39</accession>
<name>K2MT39_TRYCR</name>
<dbReference type="InterPro" id="IPR036322">
    <property type="entry name" value="WD40_repeat_dom_sf"/>
</dbReference>
<dbReference type="EMBL" id="AHKC01012350">
    <property type="protein sequence ID" value="EKF30225.1"/>
    <property type="molecule type" value="Genomic_DNA"/>
</dbReference>
<dbReference type="Gene3D" id="2.130.10.10">
    <property type="entry name" value="YVTN repeat-like/Quinoprotein amine dehydrogenase"/>
    <property type="match status" value="1"/>
</dbReference>
<reference evidence="3 4" key="1">
    <citation type="journal article" date="2012" name="BMC Genomics">
        <title>Comparative genomic analysis of human infective Trypanosoma cruzi lineages with the bat-restricted subspecies T. cruzi marinkellei.</title>
        <authorList>
            <person name="Franzen O."/>
            <person name="Talavera-Lopez C."/>
            <person name="Ochaya S."/>
            <person name="Butler C.E."/>
            <person name="Messenger L.A."/>
            <person name="Lewis M.D."/>
            <person name="Llewellyn M.S."/>
            <person name="Marinkelle C.J."/>
            <person name="Tyler K.M."/>
            <person name="Miles M.A."/>
            <person name="Andersson B."/>
        </authorList>
    </citation>
    <scope>NUCLEOTIDE SEQUENCE [LARGE SCALE GENOMIC DNA]</scope>
    <source>
        <strain evidence="3 4">B7</strain>
    </source>
</reference>
<dbReference type="SUPFAM" id="SSF50978">
    <property type="entry name" value="WD40 repeat-like"/>
    <property type="match status" value="1"/>
</dbReference>
<evidence type="ECO:0000256" key="2">
    <source>
        <dbReference type="SAM" id="MobiDB-lite"/>
    </source>
</evidence>
<feature type="compositionally biased region" description="Polar residues" evidence="2">
    <location>
        <begin position="421"/>
        <end position="430"/>
    </location>
</feature>
<dbReference type="InterPro" id="IPR015943">
    <property type="entry name" value="WD40/YVTN_repeat-like_dom_sf"/>
</dbReference>
<proteinExistence type="predicted"/>
<keyword evidence="1" id="KW-0175">Coiled coil</keyword>
<evidence type="ECO:0008006" key="5">
    <source>
        <dbReference type="Google" id="ProtNLM"/>
    </source>
</evidence>
<protein>
    <recommendedName>
        <fullName evidence="5">Wd40 repeat domain-containing protein</fullName>
    </recommendedName>
</protein>
<organism evidence="3 4">
    <name type="scientific">Trypanosoma cruzi marinkellei</name>
    <dbReference type="NCBI Taxonomy" id="85056"/>
    <lineage>
        <taxon>Eukaryota</taxon>
        <taxon>Discoba</taxon>
        <taxon>Euglenozoa</taxon>
        <taxon>Kinetoplastea</taxon>
        <taxon>Metakinetoplastina</taxon>
        <taxon>Trypanosomatida</taxon>
        <taxon>Trypanosomatidae</taxon>
        <taxon>Trypanosoma</taxon>
        <taxon>Schizotrypanum</taxon>
    </lineage>
</organism>
<evidence type="ECO:0000313" key="3">
    <source>
        <dbReference type="EMBL" id="EKF30225.1"/>
    </source>
</evidence>
<evidence type="ECO:0000256" key="1">
    <source>
        <dbReference type="SAM" id="Coils"/>
    </source>
</evidence>
<gene>
    <name evidence="3" type="ORF">MOQ_005966</name>
</gene>
<comment type="caution">
    <text evidence="3">The sequence shown here is derived from an EMBL/GenBank/DDBJ whole genome shotgun (WGS) entry which is preliminary data.</text>
</comment>
<dbReference type="OrthoDB" id="272767at2759"/>
<keyword evidence="4" id="KW-1185">Reference proteome</keyword>
<feature type="region of interest" description="Disordered" evidence="2">
    <location>
        <begin position="411"/>
        <end position="444"/>
    </location>
</feature>
<sequence>MLASPQCTLGGELLAANVTPISAVYCDPSGGIWAIHASGMCVFYFSASAVADIISSTSSSSSAPFSSVAAIGAASKASSAPIFECSEEDQILAVVFPTTCDASRSFACIATTEGRLVLVDTEEPVNVLRQCDIGTPFTAVTPVPMDAADEAAKDGAGVLVSSFDGTFSEVVFVHWEGDDKAMVNATGLFRIRGNLHNVILDEASKRILTITQHGEVDVWNWRKGFDETLSFGMLAYSVDDYGEPSCSILLSGGRLWIGTAMGYIVVFHLKPGMSDGSPRHVWQAHSNAVAIRSLLLMSLGRHIWSYAMDRQALVWDAEAWTLQGSFQFPGDGFSKLHGGLRSMDTIAWGIDETAGTVTWFTVKEPFLRADCGLPFGRDECVMPRGEVERLHLLETLVSHLCSQLLHGASSDEGTAVRKRSSSLNDEQTPKNGVKEEEEEENNMTTPPHIELALQQLDEDYPGARLLPPAVASLVVGWRMVRRTLADAGMRSRSFLEDVQVLLQDNRRHQELQAQVRRCLAELRQESQHGDVCDTLDDVVDIFRALVRRVEDDSPAASPSPSSIERNRRMSSRTHSGSTDDARKTVPSLVEASDDVRARRLEEDLMHEIKRRERSEMQLTEAYDEKRELQRQLAQSVRLQEDYEERLLSLERSLKTAKKAAAVTATEAARFSEMEANLNEAHHTIHVLQDKLEGLMRERQESLHTAQENKSLHAEVQNFQLKEQVARRAMASFIETQDFMLDKLSDVLQQTKTGVELHSEVSSLYETFCSRVEMQHGFLVELKRGYTRQCDKGI</sequence>